<dbReference type="Proteomes" id="UP000177141">
    <property type="component" value="Unassembled WGS sequence"/>
</dbReference>
<sequence length="208" mass="22623">MTFQIGLNSLINAAIFVNSIFSPDNKNVAKQSDTFYGLLDIDEPPSATSSASLKISGHTAEYDTVDIYLNNIKVDSATPKSSGDFSKTIGSLRSGNNTIYFVANTANDKQEKKSDTYNVEYVSEPPQLEIESPADNAKVASQEIEVKGTTDNGVTLKLNNLPVVVDSQGNFKSSYRLKDGENKLELIATDIAGNETKNTLIVTREKDE</sequence>
<reference evidence="1 2" key="1">
    <citation type="journal article" date="2016" name="Nat. Commun.">
        <title>Thousands of microbial genomes shed light on interconnected biogeochemical processes in an aquifer system.</title>
        <authorList>
            <person name="Anantharaman K."/>
            <person name="Brown C.T."/>
            <person name="Hug L.A."/>
            <person name="Sharon I."/>
            <person name="Castelle C.J."/>
            <person name="Probst A.J."/>
            <person name="Thomas B.C."/>
            <person name="Singh A."/>
            <person name="Wilkins M.J."/>
            <person name="Karaoz U."/>
            <person name="Brodie E.L."/>
            <person name="Williams K.H."/>
            <person name="Hubbard S.S."/>
            <person name="Banfield J.F."/>
        </authorList>
    </citation>
    <scope>NUCLEOTIDE SEQUENCE [LARGE SCALE GENOMIC DNA]</scope>
</reference>
<accession>A0A1F7J0S6</accession>
<evidence type="ECO:0000313" key="1">
    <source>
        <dbReference type="EMBL" id="OGK49182.1"/>
    </source>
</evidence>
<comment type="caution">
    <text evidence="1">The sequence shown here is derived from an EMBL/GenBank/DDBJ whole genome shotgun (WGS) entry which is preliminary data.</text>
</comment>
<protein>
    <recommendedName>
        <fullName evidence="3">Bacterial Ig-like domain-containing protein</fullName>
    </recommendedName>
</protein>
<evidence type="ECO:0008006" key="3">
    <source>
        <dbReference type="Google" id="ProtNLM"/>
    </source>
</evidence>
<dbReference type="AlphaFoldDB" id="A0A1F7J0S6"/>
<dbReference type="EMBL" id="MGAL01000004">
    <property type="protein sequence ID" value="OGK49182.1"/>
    <property type="molecule type" value="Genomic_DNA"/>
</dbReference>
<dbReference type="Gene3D" id="2.60.40.10">
    <property type="entry name" value="Immunoglobulins"/>
    <property type="match status" value="2"/>
</dbReference>
<organism evidence="1 2">
    <name type="scientific">Candidatus Roizmanbacteria bacterium RIFCSPLOWO2_01_FULL_38_12</name>
    <dbReference type="NCBI Taxonomy" id="1802061"/>
    <lineage>
        <taxon>Bacteria</taxon>
        <taxon>Candidatus Roizmaniibacteriota</taxon>
    </lineage>
</organism>
<dbReference type="STRING" id="1802061.A3A93_04945"/>
<proteinExistence type="predicted"/>
<dbReference type="Pfam" id="PF09136">
    <property type="entry name" value="Glucodextran_B"/>
    <property type="match status" value="1"/>
</dbReference>
<evidence type="ECO:0000313" key="2">
    <source>
        <dbReference type="Proteomes" id="UP000177141"/>
    </source>
</evidence>
<dbReference type="InterPro" id="IPR013783">
    <property type="entry name" value="Ig-like_fold"/>
</dbReference>
<gene>
    <name evidence="1" type="ORF">A3A93_04945</name>
</gene>
<name>A0A1F7J0S6_9BACT</name>